<dbReference type="Proteomes" id="UP000004773">
    <property type="component" value="Unassembled WGS sequence"/>
</dbReference>
<name>A0AA87AS33_9BACL</name>
<protein>
    <recommendedName>
        <fullName evidence="3 7">Guanine deaminase</fullName>
        <shortName evidence="8">Guanase</shortName>
        <ecNumber evidence="3 7">3.5.4.3</ecNumber>
    </recommendedName>
    <alternativeName>
        <fullName evidence="8">Guanine aminohydrolase</fullName>
    </alternativeName>
</protein>
<dbReference type="PANTHER" id="PTHR11271:SF6">
    <property type="entry name" value="GUANINE DEAMINASE"/>
    <property type="match status" value="1"/>
</dbReference>
<comment type="function">
    <text evidence="8">Catalyzes the hydrolytic deamination of guanine, producing xanthine and ammonia.</text>
</comment>
<feature type="domain" description="Amidohydrolase-related" evidence="9">
    <location>
        <begin position="67"/>
        <end position="448"/>
    </location>
</feature>
<evidence type="ECO:0000256" key="1">
    <source>
        <dbReference type="ARBA" id="ARBA00004984"/>
    </source>
</evidence>
<evidence type="ECO:0000256" key="7">
    <source>
        <dbReference type="NCBIfam" id="TIGR02967"/>
    </source>
</evidence>
<dbReference type="InterPro" id="IPR014311">
    <property type="entry name" value="Guanine_deaminase"/>
</dbReference>
<proteinExistence type="inferred from homology"/>
<comment type="similarity">
    <text evidence="2 8">Belongs to the metallo-dependent hydrolases superfamily. ATZ/TRZ family.</text>
</comment>
<dbReference type="GO" id="GO:0005829">
    <property type="term" value="C:cytosol"/>
    <property type="evidence" value="ECO:0007669"/>
    <property type="project" value="TreeGrafter"/>
</dbReference>
<evidence type="ECO:0000256" key="5">
    <source>
        <dbReference type="ARBA" id="ARBA00022801"/>
    </source>
</evidence>
<dbReference type="InterPro" id="IPR011059">
    <property type="entry name" value="Metal-dep_hydrolase_composite"/>
</dbReference>
<keyword evidence="4 8" id="KW-0479">Metal-binding</keyword>
<gene>
    <name evidence="10" type="ORF">HMPREF0428_00477</name>
</gene>
<evidence type="ECO:0000256" key="4">
    <source>
        <dbReference type="ARBA" id="ARBA00022723"/>
    </source>
</evidence>
<dbReference type="Gene3D" id="3.20.20.140">
    <property type="entry name" value="Metal-dependent hydrolases"/>
    <property type="match status" value="1"/>
</dbReference>
<dbReference type="NCBIfam" id="TIGR02967">
    <property type="entry name" value="guan_deamin"/>
    <property type="match status" value="1"/>
</dbReference>
<comment type="caution">
    <text evidence="10">The sequence shown here is derived from an EMBL/GenBank/DDBJ whole genome shotgun (WGS) entry which is preliminary data.</text>
</comment>
<sequence length="452" mass="51443">MNNKKIIKASLFHSPKYGEIEFLKQAIIFITDNGIISKIVKQEDENYQQILNQYSHESNFFDFKDKVLLPGFIDLHIHAPQWPQAGLALDDELSYWLHNFTFPLESKYKDINYAREVYTDLVKTLLANGTTSAMYFGTIHNEATLELAKICANLGQRGFVGKVVMDDKNMNPDFYRDNSTKEAIENTEKIINDVYNLSKDVPQGVYPVITPRFVPSCTDDALLELGKLAKKYDCYIQSHCSESDWEHNFVFERFGKRDTEVLDHFGLLTDKSIMAHGNFVNSDDVKIFNHRKSSVCHCPISNSYFANAVLPVNKLKKEGLNICLGTDISGGFSPSLYDNIKHTVMVSRMLNDGVDNKLDANNRGTHDSKVSVFEAFYLATTGGGEALKLPLGLFKEGYICDFQVIDINTPNNKLPNYLDNEEDKHLLQKILYLSTSENIREVWVQGKQILKK</sequence>
<evidence type="ECO:0000259" key="9">
    <source>
        <dbReference type="Pfam" id="PF01979"/>
    </source>
</evidence>
<dbReference type="SUPFAM" id="SSF51338">
    <property type="entry name" value="Composite domain of metallo-dependent hydrolases"/>
    <property type="match status" value="2"/>
</dbReference>
<dbReference type="InterPro" id="IPR032466">
    <property type="entry name" value="Metal_Hydrolase"/>
</dbReference>
<dbReference type="EMBL" id="ACRO01000004">
    <property type="protein sequence ID" value="EGF86567.1"/>
    <property type="molecule type" value="Genomic_DNA"/>
</dbReference>
<dbReference type="InterPro" id="IPR051607">
    <property type="entry name" value="Metallo-dep_hydrolases"/>
</dbReference>
<dbReference type="GO" id="GO:0006147">
    <property type="term" value="P:guanine catabolic process"/>
    <property type="evidence" value="ECO:0007669"/>
    <property type="project" value="UniProtKB-UniRule"/>
</dbReference>
<dbReference type="SUPFAM" id="SSF51556">
    <property type="entry name" value="Metallo-dependent hydrolases"/>
    <property type="match status" value="1"/>
</dbReference>
<dbReference type="AlphaFoldDB" id="A0AA87AS33"/>
<dbReference type="Gene3D" id="2.30.40.10">
    <property type="entry name" value="Urease, subunit C, domain 1"/>
    <property type="match status" value="1"/>
</dbReference>
<evidence type="ECO:0000256" key="2">
    <source>
        <dbReference type="ARBA" id="ARBA00006745"/>
    </source>
</evidence>
<evidence type="ECO:0000256" key="8">
    <source>
        <dbReference type="RuleBase" id="RU366009"/>
    </source>
</evidence>
<comment type="cofactor">
    <cofactor evidence="8">
        <name>Zn(2+)</name>
        <dbReference type="ChEBI" id="CHEBI:29105"/>
    </cofactor>
    <text evidence="8">Binds 1 zinc ion per subunit.</text>
</comment>
<accession>A0AA87AS33</accession>
<dbReference type="GO" id="GO:0008270">
    <property type="term" value="F:zinc ion binding"/>
    <property type="evidence" value="ECO:0007669"/>
    <property type="project" value="UniProtKB-UniRule"/>
</dbReference>
<dbReference type="PANTHER" id="PTHR11271">
    <property type="entry name" value="GUANINE DEAMINASE"/>
    <property type="match status" value="1"/>
</dbReference>
<dbReference type="Pfam" id="PF01979">
    <property type="entry name" value="Amidohydro_1"/>
    <property type="match status" value="1"/>
</dbReference>
<comment type="pathway">
    <text evidence="1 8">Purine metabolism; guanine degradation; xanthine from guanine: step 1/1.</text>
</comment>
<organism evidence="10 11">
    <name type="scientific">Gemella haemolysans M341</name>
    <dbReference type="NCBI Taxonomy" id="562981"/>
    <lineage>
        <taxon>Bacteria</taxon>
        <taxon>Bacillati</taxon>
        <taxon>Bacillota</taxon>
        <taxon>Bacilli</taxon>
        <taxon>Bacillales</taxon>
        <taxon>Gemellaceae</taxon>
        <taxon>Gemella</taxon>
    </lineage>
</organism>
<dbReference type="EC" id="3.5.4.3" evidence="3 7"/>
<evidence type="ECO:0000313" key="10">
    <source>
        <dbReference type="EMBL" id="EGF86567.1"/>
    </source>
</evidence>
<evidence type="ECO:0000313" key="11">
    <source>
        <dbReference type="Proteomes" id="UP000004773"/>
    </source>
</evidence>
<dbReference type="GO" id="GO:0008892">
    <property type="term" value="F:guanine deaminase activity"/>
    <property type="evidence" value="ECO:0007669"/>
    <property type="project" value="UniProtKB-UniRule"/>
</dbReference>
<reference evidence="10 11" key="1">
    <citation type="submission" date="2011-03" db="EMBL/GenBank/DDBJ databases">
        <title>The Genome Sequence of Gemella haemolysans M341.</title>
        <authorList>
            <consortium name="The Broad Institute Genome Sequencing Platform"/>
            <consortium name="The Broad Institute Genome Sequencing Center for Infectious Disease"/>
            <person name="Earl A."/>
            <person name="Ward D."/>
            <person name="Feldgarden M."/>
            <person name="Gevers D."/>
            <person name="Sibley C.D."/>
            <person name="Field T.R."/>
            <person name="Grinwis M."/>
            <person name="Eshaghurshan C.S."/>
            <person name="Surette M.G."/>
            <person name="Young S.K."/>
            <person name="Zeng Q."/>
            <person name="Gargeya S."/>
            <person name="Fitzgerald M."/>
            <person name="Haas B."/>
            <person name="Abouelleil A."/>
            <person name="Alvarado L."/>
            <person name="Arachchi H.M."/>
            <person name="Berlin A."/>
            <person name="Brown A."/>
            <person name="Chapman S.B."/>
            <person name="Chen Z."/>
            <person name="Dunbar C."/>
            <person name="Freedman E."/>
            <person name="Gearin G."/>
            <person name="Gellesch M."/>
            <person name="Goldberg J."/>
            <person name="Griggs A."/>
            <person name="Gujja S."/>
            <person name="Heilman E.R."/>
            <person name="Heiman D."/>
            <person name="Howarth C."/>
            <person name="Larson L."/>
            <person name="Lui A."/>
            <person name="MacDonald P.J.P."/>
            <person name="Mehta T."/>
            <person name="Montmayeur A."/>
            <person name="Murphy C."/>
            <person name="Neiman D."/>
            <person name="Pearson M."/>
            <person name="Priest M."/>
            <person name="Roberts A."/>
            <person name="Saif S."/>
            <person name="Shea T."/>
            <person name="Shenoy N."/>
            <person name="Sisk P."/>
            <person name="Stolte C."/>
            <person name="Sykes S."/>
            <person name="White J."/>
            <person name="Yandava C."/>
            <person name="Wortman J."/>
            <person name="Nusbaum C."/>
            <person name="Birren B."/>
        </authorList>
    </citation>
    <scope>NUCLEOTIDE SEQUENCE [LARGE SCALE GENOMIC DNA]</scope>
    <source>
        <strain evidence="10 11">M341</strain>
    </source>
</reference>
<keyword evidence="6 8" id="KW-0862">Zinc</keyword>
<evidence type="ECO:0000256" key="6">
    <source>
        <dbReference type="ARBA" id="ARBA00022833"/>
    </source>
</evidence>
<dbReference type="RefSeq" id="WP_003146420.1">
    <property type="nucleotide sequence ID" value="NZ_GL883582.1"/>
</dbReference>
<dbReference type="InterPro" id="IPR006680">
    <property type="entry name" value="Amidohydro-rel"/>
</dbReference>
<keyword evidence="5 8" id="KW-0378">Hydrolase</keyword>
<comment type="catalytic activity">
    <reaction evidence="8">
        <text>guanine + H2O + H(+) = xanthine + NH4(+)</text>
        <dbReference type="Rhea" id="RHEA:14665"/>
        <dbReference type="ChEBI" id="CHEBI:15377"/>
        <dbReference type="ChEBI" id="CHEBI:15378"/>
        <dbReference type="ChEBI" id="CHEBI:16235"/>
        <dbReference type="ChEBI" id="CHEBI:17712"/>
        <dbReference type="ChEBI" id="CHEBI:28938"/>
        <dbReference type="EC" id="3.5.4.3"/>
    </reaction>
</comment>
<evidence type="ECO:0000256" key="3">
    <source>
        <dbReference type="ARBA" id="ARBA00012781"/>
    </source>
</evidence>